<dbReference type="InterPro" id="IPR000595">
    <property type="entry name" value="cNMP-bd_dom"/>
</dbReference>
<sequence>MPLQLFRSVQRARQNTENGEVDGSQTDAEGAPEAEAVADAGEEKSLHKFSLKLEDMTSGVLLGSFEGGRTSSRRRLWAPAQQARAPLQKTYSQYNLTQLGSGVVDETPHATLHGVYGLLARHVEVSHSMWEELQPSTQKAAAGQAGKGTDRDRDAAAASQQDTRRPRRSLFGLPLLHPYSPLALVWRCAMLLFDLSFTAFWVPLNVGFCFRSYGDLAMACTRSDLVGGIVYVANWLMGFQMGLVAASGSRRLVVMDGVSVAKVYVSSKFLMDTLAAVPFFVLVAAIASPHDGHVSPGRRLWSLLALLRLVRLLRLFNTVKVVYKDSINGQYRSSWVARRISVPLMYLIILGYQFLVVVNLCASLMVLLATYYGEVQRTASWWDGLKWIDWDAALESPPLMWYHAVYWCLTVLTTTGQGQAPRQLGDQIVSNFCSVYGMVFSGLVVGVVGEALMRATGDASAVLRSRRSVARASEWAEMRHLLPNLTRELQSFFVERDLAHRDTNLANRDFNREASYIEELPTSLRREVLRCIVEPQLINIPFLARLDPELRGMLASLFRPLDVPANHDLCRQGTTADRLWLVEWGTVVAKRYKEADAHPTTGTVCLLGETVLLRGVMEAAAVRPWTFRTNHNCRLWELHWDDLERLLNVEPRLVGYLLKYVRDRLIHKLDRAAERDYSWCELVAVLSRTLNQPDMLDAAPDNLKALVQARVDDGSLLSLLASWLEAGIATSLELGLGLGAGEGRKRDLASMSPSRLFTDGERGAGAPLNDYGATFHYSLAAPSPAIMSRYGSAGRSSATGAAAAAASILNRMSASNARGPLSGGGGGGGGGPASPRRIVPSAAPALLLHPSGGGGGGDAGSASLRPARHTEDLPPGELLSADGSDSGGGGGGTEPGGRAAAPRPIAKRSRSFTHGSNKPDGSAQSQSQPQPQVLLHPVLSGPGGGGRATQVRSRFAAEGGPLARRDPWVEAVADAAAAANVRNRRASRRASLSEDGAASGSGHSSSGGGGAAAAACVGGRSESGVATTEVAAAADGDADACADVDGEVAPCLLSVIAHTPSAYAIVDAGGVPAVAAPHSSGPHSVSAPQLPTAQSLPTPPPSAAPAAAAASAAAAAAVSDGGFPGHPPSQHQLQATGTAAASAASTSRFVRSASSGGGGGGGISHGGFLFSSPRLGSAGGGDGAVGTIGGGGGGISSGSPYHAIAAAVRPAAPAMIRTRSSHVLPLVPEESAIRSSIDGGGGGAAAAAARHALAATATVAGGSTLVPPIAPDGRVSAPPAGSALHSLRRGSTVHGLISGGGGAAAAAGPAAAAVAAALVRRPRGVSRSRSALHLGQRPSLPLAVAAAPSLPRVREEGTASGSGVEPDSRCLGDDSGGATAAFTARSRSPSDGDLQRRLQQQHQHQLGGMPNLELDLRADSSPAAAAASQSDSPFASAAVSAAAASSDGPPPPPPPPRHHPQQLLPLPSFAAAAFHGRISGVAPEPAPPPATSPAAAAAAAATAACLVMGGEISGAPVSDGLISLPLPDRVSKLRVRTSAPVARSLTQLPGGAGDVAPWPLSPVVAAAGAAPASSSAGGSGGGGACPAPALCVTCGRCTCAACRARALAAAAAVEQGVAAVTAAGPRVPYNPGRPAAAAAAAASAASEARLVPRPPHEMVRAAGGIAATAAAGSAAGSAAAAVPWTRGGGGGAGGRGPETWRRRRVSMVLDLSMPSVPLPY</sequence>
<dbReference type="GO" id="GO:0034702">
    <property type="term" value="C:monoatomic ion channel complex"/>
    <property type="evidence" value="ECO:0007669"/>
    <property type="project" value="UniProtKB-KW"/>
</dbReference>
<feature type="region of interest" description="Disordered" evidence="10">
    <location>
        <begin position="980"/>
        <end position="1015"/>
    </location>
</feature>
<feature type="region of interest" description="Disordered" evidence="10">
    <location>
        <begin position="1347"/>
        <end position="1405"/>
    </location>
</feature>
<evidence type="ECO:0000259" key="12">
    <source>
        <dbReference type="PROSITE" id="PS50042"/>
    </source>
</evidence>
<feature type="transmembrane region" description="Helical" evidence="11">
    <location>
        <begin position="269"/>
        <end position="288"/>
    </location>
</feature>
<dbReference type="OrthoDB" id="426293at2759"/>
<dbReference type="Gene3D" id="1.10.287.70">
    <property type="match status" value="1"/>
</dbReference>
<organism evidence="13 14">
    <name type="scientific">Pleodorina starrii</name>
    <dbReference type="NCBI Taxonomy" id="330485"/>
    <lineage>
        <taxon>Eukaryota</taxon>
        <taxon>Viridiplantae</taxon>
        <taxon>Chlorophyta</taxon>
        <taxon>core chlorophytes</taxon>
        <taxon>Chlorophyceae</taxon>
        <taxon>CS clade</taxon>
        <taxon>Chlamydomonadales</taxon>
        <taxon>Volvocaceae</taxon>
        <taxon>Pleodorina</taxon>
    </lineage>
</organism>
<feature type="transmembrane region" description="Helical" evidence="11">
    <location>
        <begin position="228"/>
        <end position="248"/>
    </location>
</feature>
<evidence type="ECO:0000256" key="7">
    <source>
        <dbReference type="ARBA" id="ARBA00022989"/>
    </source>
</evidence>
<name>A0A9W6F502_9CHLO</name>
<keyword evidence="9 11" id="KW-0472">Membrane</keyword>
<feature type="region of interest" description="Disordered" evidence="10">
    <location>
        <begin position="12"/>
        <end position="34"/>
    </location>
</feature>
<keyword evidence="3" id="KW-0813">Transport</keyword>
<keyword evidence="5" id="KW-0630">Potassium</keyword>
<feature type="domain" description="Cyclic nucleotide-binding" evidence="12">
    <location>
        <begin position="542"/>
        <end position="647"/>
    </location>
</feature>
<evidence type="ECO:0000256" key="3">
    <source>
        <dbReference type="ARBA" id="ARBA00022448"/>
    </source>
</evidence>
<comment type="caution">
    <text evidence="13">The sequence shown here is derived from an EMBL/GenBank/DDBJ whole genome shotgun (WGS) entry which is preliminary data.</text>
</comment>
<reference evidence="13 14" key="1">
    <citation type="journal article" date="2023" name="Commun. Biol.">
        <title>Reorganization of the ancestral sex-determining regions during the evolution of trioecy in Pleodorina starrii.</title>
        <authorList>
            <person name="Takahashi K."/>
            <person name="Suzuki S."/>
            <person name="Kawai-Toyooka H."/>
            <person name="Yamamoto K."/>
            <person name="Hamaji T."/>
            <person name="Ootsuki R."/>
            <person name="Yamaguchi H."/>
            <person name="Kawachi M."/>
            <person name="Higashiyama T."/>
            <person name="Nozaki H."/>
        </authorList>
    </citation>
    <scope>NUCLEOTIDE SEQUENCE [LARGE SCALE GENOMIC DNA]</scope>
    <source>
        <strain evidence="13 14">NIES-4479</strain>
    </source>
</reference>
<dbReference type="Gene3D" id="2.60.120.10">
    <property type="entry name" value="Jelly Rolls"/>
    <property type="match status" value="1"/>
</dbReference>
<feature type="region of interest" description="Disordered" evidence="10">
    <location>
        <begin position="136"/>
        <end position="165"/>
    </location>
</feature>
<feature type="compositionally biased region" description="Gly residues" evidence="10">
    <location>
        <begin position="821"/>
        <end position="832"/>
    </location>
</feature>
<protein>
    <recommendedName>
        <fullName evidence="12">Cyclic nucleotide-binding domain-containing protein</fullName>
    </recommendedName>
</protein>
<dbReference type="Proteomes" id="UP001165080">
    <property type="component" value="Unassembled WGS sequence"/>
</dbReference>
<feature type="compositionally biased region" description="Low complexity" evidence="10">
    <location>
        <begin position="924"/>
        <end position="940"/>
    </location>
</feature>
<keyword evidence="8" id="KW-0406">Ion transport</keyword>
<evidence type="ECO:0000256" key="6">
    <source>
        <dbReference type="ARBA" id="ARBA00022882"/>
    </source>
</evidence>
<evidence type="ECO:0000313" key="13">
    <source>
        <dbReference type="EMBL" id="GLC56652.1"/>
    </source>
</evidence>
<keyword evidence="5" id="KW-0631">Potassium channel</keyword>
<accession>A0A9W6F502</accession>
<dbReference type="Pfam" id="PF00520">
    <property type="entry name" value="Ion_trans"/>
    <property type="match status" value="1"/>
</dbReference>
<evidence type="ECO:0000256" key="9">
    <source>
        <dbReference type="ARBA" id="ARBA00023136"/>
    </source>
</evidence>
<feature type="transmembrane region" description="Helical" evidence="11">
    <location>
        <begin position="399"/>
        <end position="416"/>
    </location>
</feature>
<dbReference type="EMBL" id="BRXU01000016">
    <property type="protein sequence ID" value="GLC56652.1"/>
    <property type="molecule type" value="Genomic_DNA"/>
</dbReference>
<feature type="region of interest" description="Disordered" evidence="10">
    <location>
        <begin position="1076"/>
        <end position="1140"/>
    </location>
</feature>
<evidence type="ECO:0000256" key="4">
    <source>
        <dbReference type="ARBA" id="ARBA00022692"/>
    </source>
</evidence>
<dbReference type="InterPro" id="IPR005821">
    <property type="entry name" value="Ion_trans_dom"/>
</dbReference>
<gene>
    <name evidence="13" type="primary">PLEST004183</name>
    <name evidence="13" type="ORF">PLESTB_001131200</name>
</gene>
<dbReference type="SUPFAM" id="SSF81324">
    <property type="entry name" value="Voltage-gated potassium channels"/>
    <property type="match status" value="1"/>
</dbReference>
<comment type="subcellular location">
    <subcellularLocation>
        <location evidence="1">Membrane</location>
        <topology evidence="1">Multi-pass membrane protein</topology>
    </subcellularLocation>
</comment>
<evidence type="ECO:0000313" key="14">
    <source>
        <dbReference type="Proteomes" id="UP001165080"/>
    </source>
</evidence>
<dbReference type="InterPro" id="IPR014710">
    <property type="entry name" value="RmlC-like_jellyroll"/>
</dbReference>
<dbReference type="GO" id="GO:0005249">
    <property type="term" value="F:voltage-gated potassium channel activity"/>
    <property type="evidence" value="ECO:0007669"/>
    <property type="project" value="InterPro"/>
</dbReference>
<feature type="transmembrane region" description="Helical" evidence="11">
    <location>
        <begin position="184"/>
        <end position="208"/>
    </location>
</feature>
<dbReference type="PANTHER" id="PTHR45743">
    <property type="entry name" value="POTASSIUM CHANNEL AKT1"/>
    <property type="match status" value="1"/>
</dbReference>
<evidence type="ECO:0000256" key="8">
    <source>
        <dbReference type="ARBA" id="ARBA00023065"/>
    </source>
</evidence>
<keyword evidence="4 11" id="KW-0812">Transmembrane</keyword>
<evidence type="ECO:0000256" key="1">
    <source>
        <dbReference type="ARBA" id="ARBA00004141"/>
    </source>
</evidence>
<dbReference type="PANTHER" id="PTHR45743:SF2">
    <property type="entry name" value="POTASSIUM CHANNEL AKT1"/>
    <property type="match status" value="1"/>
</dbReference>
<dbReference type="InterPro" id="IPR018490">
    <property type="entry name" value="cNMP-bd_dom_sf"/>
</dbReference>
<evidence type="ECO:0000256" key="11">
    <source>
        <dbReference type="SAM" id="Phobius"/>
    </source>
</evidence>
<keyword evidence="6" id="KW-0407">Ion channel</keyword>
<evidence type="ECO:0000256" key="5">
    <source>
        <dbReference type="ARBA" id="ARBA00022826"/>
    </source>
</evidence>
<feature type="compositionally biased region" description="Gly residues" evidence="10">
    <location>
        <begin position="885"/>
        <end position="895"/>
    </location>
</feature>
<feature type="region of interest" description="Disordered" evidence="10">
    <location>
        <begin position="817"/>
        <end position="949"/>
    </location>
</feature>
<evidence type="ECO:0000256" key="10">
    <source>
        <dbReference type="SAM" id="MobiDB-lite"/>
    </source>
</evidence>
<feature type="compositionally biased region" description="Low complexity" evidence="10">
    <location>
        <begin position="1104"/>
        <end position="1117"/>
    </location>
</feature>
<feature type="compositionally biased region" description="Low complexity" evidence="10">
    <location>
        <begin position="840"/>
        <end position="850"/>
    </location>
</feature>
<feature type="compositionally biased region" description="Low complexity" evidence="10">
    <location>
        <begin position="1419"/>
        <end position="1447"/>
    </location>
</feature>
<evidence type="ECO:0000256" key="2">
    <source>
        <dbReference type="ARBA" id="ARBA00007929"/>
    </source>
</evidence>
<keyword evidence="6" id="KW-0851">Voltage-gated channel</keyword>
<feature type="compositionally biased region" description="Polar residues" evidence="10">
    <location>
        <begin position="12"/>
        <end position="27"/>
    </location>
</feature>
<dbReference type="PROSITE" id="PS50042">
    <property type="entry name" value="CNMP_BINDING_3"/>
    <property type="match status" value="1"/>
</dbReference>
<keyword evidence="7 11" id="KW-1133">Transmembrane helix</keyword>
<comment type="similarity">
    <text evidence="2">Belongs to the potassium channel family. Plant (TC 1.A.1.4) subfamily.</text>
</comment>
<dbReference type="InterPro" id="IPR045319">
    <property type="entry name" value="KAT/AKT"/>
</dbReference>
<proteinExistence type="inferred from homology"/>
<feature type="transmembrane region" description="Helical" evidence="11">
    <location>
        <begin position="344"/>
        <end position="372"/>
    </location>
</feature>
<feature type="transmembrane region" description="Helical" evidence="11">
    <location>
        <begin position="428"/>
        <end position="449"/>
    </location>
</feature>
<feature type="region of interest" description="Disordered" evidence="10">
    <location>
        <begin position="1419"/>
        <end position="1463"/>
    </location>
</feature>
<keyword evidence="5" id="KW-0633">Potassium transport</keyword>
<dbReference type="CDD" id="cd00038">
    <property type="entry name" value="CAP_ED"/>
    <property type="match status" value="1"/>
</dbReference>
<dbReference type="SUPFAM" id="SSF51206">
    <property type="entry name" value="cAMP-binding domain-like"/>
    <property type="match status" value="1"/>
</dbReference>
<keyword evidence="14" id="KW-1185">Reference proteome</keyword>